<evidence type="ECO:0000313" key="4">
    <source>
        <dbReference type="Proteomes" id="UP001141327"/>
    </source>
</evidence>
<gene>
    <name evidence="3" type="ORF">PAPYR_1233</name>
</gene>
<organism evidence="3 4">
    <name type="scientific">Paratrimastix pyriformis</name>
    <dbReference type="NCBI Taxonomy" id="342808"/>
    <lineage>
        <taxon>Eukaryota</taxon>
        <taxon>Metamonada</taxon>
        <taxon>Preaxostyla</taxon>
        <taxon>Paratrimastigidae</taxon>
        <taxon>Paratrimastix</taxon>
    </lineage>
</organism>
<keyword evidence="4" id="KW-1185">Reference proteome</keyword>
<evidence type="ECO:0000256" key="1">
    <source>
        <dbReference type="ARBA" id="ARBA00022837"/>
    </source>
</evidence>
<dbReference type="Pfam" id="PF13833">
    <property type="entry name" value="EF-hand_8"/>
    <property type="match status" value="1"/>
</dbReference>
<keyword evidence="3" id="KW-0969">Cilium</keyword>
<dbReference type="Proteomes" id="UP001141327">
    <property type="component" value="Unassembled WGS sequence"/>
</dbReference>
<accession>A0ABQ8UUM6</accession>
<name>A0ABQ8UUM6_9EUKA</name>
<evidence type="ECO:0000259" key="2">
    <source>
        <dbReference type="PROSITE" id="PS50222"/>
    </source>
</evidence>
<keyword evidence="1" id="KW-0106">Calcium</keyword>
<keyword evidence="3" id="KW-0282">Flagellum</keyword>
<dbReference type="PROSITE" id="PS50222">
    <property type="entry name" value="EF_HAND_2"/>
    <property type="match status" value="1"/>
</dbReference>
<protein>
    <submittedName>
        <fullName evidence="3">Flagellar outer dynein arm light chain 5</fullName>
    </submittedName>
</protein>
<dbReference type="InterPro" id="IPR011992">
    <property type="entry name" value="EF-hand-dom_pair"/>
</dbReference>
<dbReference type="InterPro" id="IPR018247">
    <property type="entry name" value="EF_Hand_1_Ca_BS"/>
</dbReference>
<dbReference type="InterPro" id="IPR002048">
    <property type="entry name" value="EF_hand_dom"/>
</dbReference>
<keyword evidence="3" id="KW-0966">Cell projection</keyword>
<proteinExistence type="predicted"/>
<comment type="caution">
    <text evidence="3">The sequence shown here is derived from an EMBL/GenBank/DDBJ whole genome shotgun (WGS) entry which is preliminary data.</text>
</comment>
<sequence>MSGRQEILSLPEKENAKAAFKKVAGERKTIDMWEMREALQQLQNLPSEEEFVDLLAFVDPHGQGVFTLNSFLSLLEKQKETILSRHDNDDATRLAFVAMGGNPDKTGQIATSRLAKTITEFGLPVDLDRLVHELDTDGSGYVDFQEFRKLF</sequence>
<dbReference type="SUPFAM" id="SSF47473">
    <property type="entry name" value="EF-hand"/>
    <property type="match status" value="1"/>
</dbReference>
<dbReference type="Pfam" id="PF00036">
    <property type="entry name" value="EF-hand_1"/>
    <property type="match status" value="1"/>
</dbReference>
<reference evidence="3" key="1">
    <citation type="journal article" date="2022" name="bioRxiv">
        <title>Genomics of Preaxostyla Flagellates Illuminates Evolutionary Transitions and the Path Towards Mitochondrial Loss.</title>
        <authorList>
            <person name="Novak L.V.F."/>
            <person name="Treitli S.C."/>
            <person name="Pyrih J."/>
            <person name="Halakuc P."/>
            <person name="Pipaliya S.V."/>
            <person name="Vacek V."/>
            <person name="Brzon O."/>
            <person name="Soukal P."/>
            <person name="Eme L."/>
            <person name="Dacks J.B."/>
            <person name="Karnkowska A."/>
            <person name="Elias M."/>
            <person name="Hampl V."/>
        </authorList>
    </citation>
    <scope>NUCLEOTIDE SEQUENCE</scope>
    <source>
        <strain evidence="3">RCP-MX</strain>
    </source>
</reference>
<dbReference type="Gene3D" id="1.10.238.10">
    <property type="entry name" value="EF-hand"/>
    <property type="match status" value="1"/>
</dbReference>
<feature type="domain" description="EF-hand" evidence="2">
    <location>
        <begin position="122"/>
        <end position="151"/>
    </location>
</feature>
<dbReference type="EMBL" id="JAPMOS010000004">
    <property type="protein sequence ID" value="KAJ4462063.1"/>
    <property type="molecule type" value="Genomic_DNA"/>
</dbReference>
<evidence type="ECO:0000313" key="3">
    <source>
        <dbReference type="EMBL" id="KAJ4462063.1"/>
    </source>
</evidence>
<dbReference type="PROSITE" id="PS00018">
    <property type="entry name" value="EF_HAND_1"/>
    <property type="match status" value="1"/>
</dbReference>